<name>A0A316YTV8_9BASI</name>
<feature type="region of interest" description="Disordered" evidence="1">
    <location>
        <begin position="82"/>
        <end position="119"/>
    </location>
</feature>
<dbReference type="GeneID" id="37042129"/>
<dbReference type="EMBL" id="KZ819634">
    <property type="protein sequence ID" value="PWN92651.1"/>
    <property type="molecule type" value="Genomic_DNA"/>
</dbReference>
<evidence type="ECO:0000256" key="1">
    <source>
        <dbReference type="SAM" id="MobiDB-lite"/>
    </source>
</evidence>
<dbReference type="InParanoid" id="A0A316YTV8"/>
<dbReference type="Proteomes" id="UP000245768">
    <property type="component" value="Unassembled WGS sequence"/>
</dbReference>
<organism evidence="2 3">
    <name type="scientific">Acaromyces ingoldii</name>
    <dbReference type="NCBI Taxonomy" id="215250"/>
    <lineage>
        <taxon>Eukaryota</taxon>
        <taxon>Fungi</taxon>
        <taxon>Dikarya</taxon>
        <taxon>Basidiomycota</taxon>
        <taxon>Ustilaginomycotina</taxon>
        <taxon>Exobasidiomycetes</taxon>
        <taxon>Exobasidiales</taxon>
        <taxon>Cryptobasidiaceae</taxon>
        <taxon>Acaromyces</taxon>
    </lineage>
</organism>
<evidence type="ECO:0000313" key="3">
    <source>
        <dbReference type="Proteomes" id="UP000245768"/>
    </source>
</evidence>
<sequence length="643" mass="69268">MTSIENFDRLLAGHLGAAPLMTQSQEPSSDGGHGETPLRTPSFTGSIASESVKGGGEDRALKLQQLYRALADLYTDTEHIGTQPEARETDSASASPPHGSFSASVPDSASASPPRGSFSASVLGTAFASSSSASSLWEMQRSGPPSDTIEEEPRMLDLDDVYFTKTMLPERQQDDGRNVLARHFPQLTEAPARMFGEDGSPLPPTKKEETTAEEREARKRALVLRYRGKKMHSLIKSMVVMESRSINWKRVGDDENNFGVATLPALPDVWALDIVHQDLDNLQKTKAKRVFELADSRCGGQCPACRGTKTAACATCKGTPADECWWCNGSGKQKGSKCRRCLGKGKLDCQACSGTLRSPCQPCKGQGTGLYAAFVQVRVRRVDFPPLPTSSLTQSRDPNAIRLAATKRTKELIERLTEASNAKSKNHHAPLTASCAWETSASHLVEVEVPLAAKLRKRKSLVSLSRKSSSASLSSSAAGQSNASEELVSSGLLGRKIVTSLRYFLLPSDPDLQPAELARSDFERALASSSPKLEQEAPQQDAYLSPPTSPSASGSMTPVLGAFRPYVSPLTQMALTPDGSRPASRFHSPIHSPAKPSTPDIVERDSYFGSHVKRASHARSVSAGRFPIFNHHLSASQASTPRA</sequence>
<protein>
    <recommendedName>
        <fullName evidence="4">CR-type domain-containing protein</fullName>
    </recommendedName>
</protein>
<reference evidence="2 3" key="1">
    <citation type="journal article" date="2018" name="Mol. Biol. Evol.">
        <title>Broad Genomic Sampling Reveals a Smut Pathogenic Ancestry of the Fungal Clade Ustilaginomycotina.</title>
        <authorList>
            <person name="Kijpornyongpan T."/>
            <person name="Mondo S.J."/>
            <person name="Barry K."/>
            <person name="Sandor L."/>
            <person name="Lee J."/>
            <person name="Lipzen A."/>
            <person name="Pangilinan J."/>
            <person name="LaButti K."/>
            <person name="Hainaut M."/>
            <person name="Henrissat B."/>
            <person name="Grigoriev I.V."/>
            <person name="Spatafora J.W."/>
            <person name="Aime M.C."/>
        </authorList>
    </citation>
    <scope>NUCLEOTIDE SEQUENCE [LARGE SCALE GENOMIC DNA]</scope>
    <source>
        <strain evidence="2 3">MCA 4198</strain>
    </source>
</reference>
<feature type="compositionally biased region" description="Polar residues" evidence="1">
    <location>
        <begin position="39"/>
        <end position="49"/>
    </location>
</feature>
<gene>
    <name evidence="2" type="ORF">FA10DRAFT_263418</name>
</gene>
<feature type="region of interest" description="Disordered" evidence="1">
    <location>
        <begin position="21"/>
        <end position="57"/>
    </location>
</feature>
<dbReference type="PANTHER" id="PTHR48465">
    <property type="entry name" value="PROTEIN SSUH2 HOMOLOG"/>
    <property type="match status" value="1"/>
</dbReference>
<dbReference type="PANTHER" id="PTHR48465:SF1">
    <property type="entry name" value="PROTEIN SSUH2 HOMOLOG"/>
    <property type="match status" value="1"/>
</dbReference>
<dbReference type="RefSeq" id="XP_025379849.1">
    <property type="nucleotide sequence ID" value="XM_025520213.1"/>
</dbReference>
<feature type="region of interest" description="Disordered" evidence="1">
    <location>
        <begin position="133"/>
        <end position="154"/>
    </location>
</feature>
<evidence type="ECO:0008006" key="4">
    <source>
        <dbReference type="Google" id="ProtNLM"/>
    </source>
</evidence>
<feature type="region of interest" description="Disordered" evidence="1">
    <location>
        <begin position="577"/>
        <end position="601"/>
    </location>
</feature>
<proteinExistence type="predicted"/>
<feature type="region of interest" description="Disordered" evidence="1">
    <location>
        <begin position="193"/>
        <end position="215"/>
    </location>
</feature>
<accession>A0A316YTV8</accession>
<dbReference type="AlphaFoldDB" id="A0A316YTV8"/>
<feature type="region of interest" description="Disordered" evidence="1">
    <location>
        <begin position="526"/>
        <end position="557"/>
    </location>
</feature>
<dbReference type="InterPro" id="IPR052789">
    <property type="entry name" value="SSUH2_homolog"/>
</dbReference>
<keyword evidence="3" id="KW-1185">Reference proteome</keyword>
<dbReference type="OrthoDB" id="3355217at2759"/>
<feature type="compositionally biased region" description="Low complexity" evidence="1">
    <location>
        <begin position="100"/>
        <end position="114"/>
    </location>
</feature>
<feature type="compositionally biased region" description="Basic and acidic residues" evidence="1">
    <location>
        <begin position="205"/>
        <end position="215"/>
    </location>
</feature>
<evidence type="ECO:0000313" key="2">
    <source>
        <dbReference type="EMBL" id="PWN92651.1"/>
    </source>
</evidence>